<feature type="transmembrane region" description="Helical" evidence="1">
    <location>
        <begin position="957"/>
        <end position="978"/>
    </location>
</feature>
<dbReference type="PRINTS" id="PR00702">
    <property type="entry name" value="ACRIFLAVINRP"/>
</dbReference>
<feature type="transmembrane region" description="Helical" evidence="1">
    <location>
        <begin position="911"/>
        <end position="936"/>
    </location>
</feature>
<dbReference type="SUPFAM" id="SSF82714">
    <property type="entry name" value="Multidrug efflux transporter AcrB TolC docking domain, DN and DC subdomains"/>
    <property type="match status" value="2"/>
</dbReference>
<protein>
    <submittedName>
        <fullName evidence="2">NolG efflux transporter</fullName>
    </submittedName>
</protein>
<dbReference type="Gene3D" id="1.20.1640.10">
    <property type="entry name" value="Multidrug efflux transporter AcrB transmembrane domain"/>
    <property type="match status" value="2"/>
</dbReference>
<sequence>MNLPSLSIRRPIFISCIVILMLILGVFSLKKMPVDMFPDVTFPVLFVQVTYPGASPLDLEKQVSKLIEDEVGSISGLKTLTSNNLDSVAVIIIEFQLGTDIKEVEQEVRNRIGNIRRDLPADIYEPVIRRFDPADQPIVTLAITTELDPGKAYDLANETIKPMFERLKDVGQVEIYGGRKQEIHVLIDKKKLEDRKIPMLQVSQRILETSKDVPIGKIENDKNEVSLRTNGEFESLKQIAEANVNFVGSDRAVRVQDIGRVVRSLEDQKTMGRIKGKDAILMNVYKQRGSNTVSVADSVRANIDKVNKVLTEKKLGGEVTLVRDTSHPIRMNVYDVQESILIGIILCVIVVFFFLGSARSTFITAMALPNSLLGGFVLMYALGFSINLMTLLALSLAVGLLIDDAIVVRENIFRHMEMGKKPKDAALDGTKEVAMAVIATTLVVIAVFGPISFLQGIVGQFFKQFGLTVVFTMLISLFDAFTVAPMLSAYMAHPNEHEKGKGLIGRMLAGFDRFQTRLENLYEKALGYTIINPKKILLLGTLIFIGSIGTIFFIPKTFLPSPDNGEFAVNIELPVGSSLVATSKFTERVEALFTKDAAVDMVLTNIGNANNESNKASLFIRLVERKKRSMSTTDFKEDTREKLKEFEGGAIVSLGDIDAVNSGEKPLNVNIQGENLDELNEYAVKLVERFKKIPGLVDVDTNFRSGKPEFHVAFDRLKSESLGVSTVTAGAELRNRTEGNEEAIFRENGIDYKIRVRFDEQYRDLREQFNTTLVPNSNYNMIPLSRVAKGEEAFGYSQINRQNKGRYIRISGNIGKGGALGNISADIEKVIKNELPPPPGVTYAFQGQADDFKELIANMLLAIFLGVTFIYLVLASLYESFITPFSILLALPLAMTGAFLGLLVFGKTIDIFSLIGIVLLLGVVAKNSILLVDYTNQLIHDGMSRNEALVKAGRTRLRPILMTSLALIAGMIPIAIGLNEASAMRTSMGIAIIGGLISSTLLTLLIVPAAFGFIEDFKFWFRKKLARITGYQA</sequence>
<dbReference type="Proteomes" id="UP000075320">
    <property type="component" value="Unassembled WGS sequence"/>
</dbReference>
<feature type="transmembrane region" description="Helical" evidence="1">
    <location>
        <begin position="990"/>
        <end position="1014"/>
    </location>
</feature>
<dbReference type="SUPFAM" id="SSF82866">
    <property type="entry name" value="Multidrug efflux transporter AcrB transmembrane domain"/>
    <property type="match status" value="2"/>
</dbReference>
<evidence type="ECO:0000256" key="1">
    <source>
        <dbReference type="SAM" id="Phobius"/>
    </source>
</evidence>
<keyword evidence="1" id="KW-1133">Transmembrane helix</keyword>
<dbReference type="AlphaFoldDB" id="A0A150WK56"/>
<dbReference type="GO" id="GO:0005886">
    <property type="term" value="C:plasma membrane"/>
    <property type="evidence" value="ECO:0007669"/>
    <property type="project" value="TreeGrafter"/>
</dbReference>
<keyword evidence="3" id="KW-1185">Reference proteome</keyword>
<organism evidence="2 3">
    <name type="scientific">Bdellovibrio bacteriovorus</name>
    <dbReference type="NCBI Taxonomy" id="959"/>
    <lineage>
        <taxon>Bacteria</taxon>
        <taxon>Pseudomonadati</taxon>
        <taxon>Bdellovibrionota</taxon>
        <taxon>Bdellovibrionia</taxon>
        <taxon>Bdellovibrionales</taxon>
        <taxon>Pseudobdellovibrionaceae</taxon>
        <taxon>Bdellovibrio</taxon>
    </lineage>
</organism>
<feature type="transmembrane region" description="Helical" evidence="1">
    <location>
        <begin position="465"/>
        <end position="491"/>
    </location>
</feature>
<feature type="transmembrane region" description="Helical" evidence="1">
    <location>
        <begin position="885"/>
        <end position="905"/>
    </location>
</feature>
<dbReference type="Pfam" id="PF00873">
    <property type="entry name" value="ACR_tran"/>
    <property type="match status" value="1"/>
</dbReference>
<proteinExistence type="predicted"/>
<name>A0A150WK56_BDEBC</name>
<dbReference type="Gene3D" id="3.30.70.1440">
    <property type="entry name" value="Multidrug efflux transporter AcrB pore domain"/>
    <property type="match status" value="1"/>
</dbReference>
<keyword evidence="1" id="KW-0472">Membrane</keyword>
<dbReference type="Gene3D" id="3.30.70.1430">
    <property type="entry name" value="Multidrug efflux transporter AcrB pore domain"/>
    <property type="match status" value="2"/>
</dbReference>
<dbReference type="RefSeq" id="WP_061836062.1">
    <property type="nucleotide sequence ID" value="NZ_LUKE01000003.1"/>
</dbReference>
<dbReference type="SUPFAM" id="SSF82693">
    <property type="entry name" value="Multidrug efflux transporter AcrB pore domain, PN1, PN2, PC1 and PC2 subdomains"/>
    <property type="match status" value="3"/>
</dbReference>
<dbReference type="Gene3D" id="3.30.70.1320">
    <property type="entry name" value="Multidrug efflux transporter AcrB pore domain like"/>
    <property type="match status" value="1"/>
</dbReference>
<evidence type="ECO:0000313" key="2">
    <source>
        <dbReference type="EMBL" id="KYG64096.1"/>
    </source>
</evidence>
<gene>
    <name evidence="2" type="ORF">AZI86_14945</name>
</gene>
<feature type="transmembrane region" description="Helical" evidence="1">
    <location>
        <begin position="339"/>
        <end position="355"/>
    </location>
</feature>
<dbReference type="OrthoDB" id="5287126at2"/>
<feature type="transmembrane region" description="Helical" evidence="1">
    <location>
        <begin position="855"/>
        <end position="878"/>
    </location>
</feature>
<dbReference type="InterPro" id="IPR001036">
    <property type="entry name" value="Acrflvin-R"/>
</dbReference>
<accession>A0A150WK56</accession>
<evidence type="ECO:0000313" key="3">
    <source>
        <dbReference type="Proteomes" id="UP000075320"/>
    </source>
</evidence>
<keyword evidence="1" id="KW-0812">Transmembrane</keyword>
<dbReference type="PANTHER" id="PTHR32063:SF0">
    <property type="entry name" value="SWARMING MOTILITY PROTEIN SWRC"/>
    <property type="match status" value="1"/>
</dbReference>
<feature type="transmembrane region" description="Helical" evidence="1">
    <location>
        <begin position="536"/>
        <end position="554"/>
    </location>
</feature>
<dbReference type="InterPro" id="IPR027463">
    <property type="entry name" value="AcrB_DN_DC_subdom"/>
</dbReference>
<dbReference type="GO" id="GO:0042910">
    <property type="term" value="F:xenobiotic transmembrane transporter activity"/>
    <property type="evidence" value="ECO:0007669"/>
    <property type="project" value="TreeGrafter"/>
</dbReference>
<dbReference type="PANTHER" id="PTHR32063">
    <property type="match status" value="1"/>
</dbReference>
<feature type="transmembrane region" description="Helical" evidence="1">
    <location>
        <begin position="388"/>
        <end position="412"/>
    </location>
</feature>
<reference evidence="2 3" key="1">
    <citation type="submission" date="2016-03" db="EMBL/GenBank/DDBJ databases">
        <authorList>
            <person name="Ploux O."/>
        </authorList>
    </citation>
    <scope>NUCLEOTIDE SEQUENCE [LARGE SCALE GENOMIC DNA]</scope>
    <source>
        <strain evidence="2 3">R0</strain>
    </source>
</reference>
<feature type="transmembrane region" description="Helical" evidence="1">
    <location>
        <begin position="12"/>
        <end position="29"/>
    </location>
</feature>
<feature type="transmembrane region" description="Helical" evidence="1">
    <location>
        <begin position="433"/>
        <end position="453"/>
    </location>
</feature>
<dbReference type="EMBL" id="LUKE01000003">
    <property type="protein sequence ID" value="KYG64096.1"/>
    <property type="molecule type" value="Genomic_DNA"/>
</dbReference>
<comment type="caution">
    <text evidence="2">The sequence shown here is derived from an EMBL/GenBank/DDBJ whole genome shotgun (WGS) entry which is preliminary data.</text>
</comment>
<dbReference type="Gene3D" id="3.30.2090.10">
    <property type="entry name" value="Multidrug efflux transporter AcrB TolC docking domain, DN and DC subdomains"/>
    <property type="match status" value="2"/>
</dbReference>